<dbReference type="AlphaFoldDB" id="W6UCJ4"/>
<feature type="compositionally biased region" description="Polar residues" evidence="1">
    <location>
        <begin position="74"/>
        <end position="92"/>
    </location>
</feature>
<evidence type="ECO:0000313" key="4">
    <source>
        <dbReference type="Proteomes" id="UP000019149"/>
    </source>
</evidence>
<feature type="compositionally biased region" description="Polar residues" evidence="1">
    <location>
        <begin position="225"/>
        <end position="239"/>
    </location>
</feature>
<accession>W6UCJ4</accession>
<feature type="compositionally biased region" description="Basic and acidic residues" evidence="1">
    <location>
        <begin position="862"/>
        <end position="874"/>
    </location>
</feature>
<feature type="compositionally biased region" description="Polar residues" evidence="1">
    <location>
        <begin position="678"/>
        <end position="690"/>
    </location>
</feature>
<dbReference type="OrthoDB" id="20507at2759"/>
<dbReference type="KEGG" id="egl:EGR_06194"/>
<gene>
    <name evidence="3" type="ORF">EGR_06194</name>
</gene>
<dbReference type="CTD" id="36341909"/>
<dbReference type="PANTHER" id="PTHR13384">
    <property type="entry name" value="G PATCH DOMAIN-CONTAINING PROTEIN 1"/>
    <property type="match status" value="1"/>
</dbReference>
<feature type="region of interest" description="Disordered" evidence="1">
    <location>
        <begin position="862"/>
        <end position="887"/>
    </location>
</feature>
<feature type="region of interest" description="Disordered" evidence="1">
    <location>
        <begin position="488"/>
        <end position="517"/>
    </location>
</feature>
<evidence type="ECO:0000256" key="1">
    <source>
        <dbReference type="SAM" id="MobiDB-lite"/>
    </source>
</evidence>
<dbReference type="GO" id="GO:0006397">
    <property type="term" value="P:mRNA processing"/>
    <property type="evidence" value="ECO:0007669"/>
    <property type="project" value="InterPro"/>
</dbReference>
<dbReference type="Pfam" id="PF07713">
    <property type="entry name" value="DUF1604"/>
    <property type="match status" value="1"/>
</dbReference>
<dbReference type="GeneID" id="36341909"/>
<protein>
    <submittedName>
        <fullName evidence="3">G patch domain-containing protein</fullName>
    </submittedName>
</protein>
<feature type="compositionally biased region" description="Acidic residues" evidence="1">
    <location>
        <begin position="763"/>
        <end position="777"/>
    </location>
</feature>
<organism evidence="3 4">
    <name type="scientific">Echinococcus granulosus</name>
    <name type="common">Hydatid tapeworm</name>
    <dbReference type="NCBI Taxonomy" id="6210"/>
    <lineage>
        <taxon>Eukaryota</taxon>
        <taxon>Metazoa</taxon>
        <taxon>Spiralia</taxon>
        <taxon>Lophotrochozoa</taxon>
        <taxon>Platyhelminthes</taxon>
        <taxon>Cestoda</taxon>
        <taxon>Eucestoda</taxon>
        <taxon>Cyclophyllidea</taxon>
        <taxon>Taeniidae</taxon>
        <taxon>Echinococcus</taxon>
        <taxon>Echinococcus granulosus group</taxon>
    </lineage>
</organism>
<dbReference type="RefSeq" id="XP_024350171.1">
    <property type="nucleotide sequence ID" value="XM_024495443.1"/>
</dbReference>
<sequence>MNEDEDNFVTYGDPFDEDDAENSTFLHPKSRPQAYEQRVLNERGRPMRFHGAFTGGFSAGYFNTVGSKEGFRPQSFTSSRRNRSQNAGQQVLSKPEDFMDEEDLGEFGIAPRHYRTRREFDDHHIFDTLSESLGGKSVIPDASDILKRMLIPSGTSLADRLLRRMGWKSDEVAAALTEEEADEKSDATPNKERDYAVISFAPKTNTFGLGYSGLDPEIAWGRRAPTSSQDPRSESVSSLQRREQESHLGFNPSTGLVRQGIRGQAFGVGALHSEDADIYAQDSLASYDFSIGAGDEHEKDDDEDYEMAELEAARHGRFSDLRKRIKSKSTIDGWTPPTLPKVLLSGVEEEPQTDVLEGFMKPVESEACLVLTNAEFFVIPKPVILPPGYNPVFHLECLGGGAESSSEEVSEPLVNTTAISSAPLLKPFVSDSAKQARFEAYQLLLRRGLSHEEAYQQCSSGASELTMETRGFEANVFATLLRNLAPAPSTHAAAPTEAPVTDAPKTQEQQRDKRPLTAGILDAEKQRLVANLLKSRFRSAGEMDIGKELTEAQEEERRRDIGALDMTDPRDSAAANESYGVLTRRTLTWHPAALLCKRVNVANPYPDSTFVGCPEDRRFRRPPKRSRRRRDDITSSEFTLFQLLDMNVGGEDDGDMEDDEEEELEEGEEMEQGKEETSSMSASLVASTKPPSVPPPSIFDALFAESEKAQQRVANAEESVPAPPSNAISRVIGPAAPPAPVNASTTNDSGGPSMDLFKSIFASDEELDDEDDVEEVEKEAMPPPPSSLEVRPLTMSPSRDKADANGDNNTSKDGTVEQVPTSPPRPEPAVHDLSVHKLFKHLFNPELDSEAPLFAVSRVTHQRREEKSMEDAKKASSSVGAKPTAEEDFYGPSLPPDFVDVGATQLLHQSLMFETCLPSAIESLPMLDMFFEVLIRISQICSLGPVAQSNISLSIPNDSPDLSSDSVDFVEWKLAFTSASSSSRSCFARMHNGVEDNGETEPTDNARNWFW</sequence>
<dbReference type="GO" id="GO:0003723">
    <property type="term" value="F:RNA binding"/>
    <property type="evidence" value="ECO:0007669"/>
    <property type="project" value="TreeGrafter"/>
</dbReference>
<comment type="caution">
    <text evidence="3">The sequence shown here is derived from an EMBL/GenBank/DDBJ whole genome shotgun (WGS) entry which is preliminary data.</text>
</comment>
<reference evidence="3 4" key="1">
    <citation type="journal article" date="2013" name="Nat. Genet.">
        <title>The genome of the hydatid tapeworm Echinococcus granulosus.</title>
        <authorList>
            <person name="Zheng H."/>
            <person name="Zhang W."/>
            <person name="Zhang L."/>
            <person name="Zhang Z."/>
            <person name="Li J."/>
            <person name="Lu G."/>
            <person name="Zhu Y."/>
            <person name="Wang Y."/>
            <person name="Huang Y."/>
            <person name="Liu J."/>
            <person name="Kang H."/>
            <person name="Chen J."/>
            <person name="Wang L."/>
            <person name="Chen A."/>
            <person name="Yu S."/>
            <person name="Gao Z."/>
            <person name="Jin L."/>
            <person name="Gu W."/>
            <person name="Wang Z."/>
            <person name="Zhao L."/>
            <person name="Shi B."/>
            <person name="Wen H."/>
            <person name="Lin R."/>
            <person name="Jones M.K."/>
            <person name="Brejova B."/>
            <person name="Vinar T."/>
            <person name="Zhao G."/>
            <person name="McManus D.P."/>
            <person name="Chen Z."/>
            <person name="Zhou Y."/>
            <person name="Wang S."/>
        </authorList>
    </citation>
    <scope>NUCLEOTIDE SEQUENCE [LARGE SCALE GENOMIC DNA]</scope>
</reference>
<dbReference type="Proteomes" id="UP000019149">
    <property type="component" value="Unassembled WGS sequence"/>
</dbReference>
<dbReference type="GO" id="GO:0005634">
    <property type="term" value="C:nucleus"/>
    <property type="evidence" value="ECO:0007669"/>
    <property type="project" value="TreeGrafter"/>
</dbReference>
<keyword evidence="4" id="KW-1185">Reference proteome</keyword>
<dbReference type="OMA" id="DQQKPDT"/>
<feature type="region of interest" description="Disordered" evidence="1">
    <location>
        <begin position="72"/>
        <end position="93"/>
    </location>
</feature>
<dbReference type="EMBL" id="APAU02000052">
    <property type="protein sequence ID" value="EUB58975.1"/>
    <property type="molecule type" value="Genomic_DNA"/>
</dbReference>
<feature type="region of interest" description="Disordered" evidence="1">
    <location>
        <begin position="647"/>
        <end position="830"/>
    </location>
</feature>
<feature type="region of interest" description="Disordered" evidence="1">
    <location>
        <begin position="1"/>
        <end position="33"/>
    </location>
</feature>
<feature type="domain" description="G patch" evidence="2">
    <location>
        <begin position="34"/>
        <end position="120"/>
    </location>
</feature>
<feature type="region of interest" description="Disordered" evidence="1">
    <location>
        <begin position="220"/>
        <end position="255"/>
    </location>
</feature>
<dbReference type="STRING" id="6210.W6UCJ4"/>
<dbReference type="PANTHER" id="PTHR13384:SF19">
    <property type="entry name" value="G PATCH DOMAIN-CONTAINING PROTEIN 1"/>
    <property type="match status" value="1"/>
</dbReference>
<dbReference type="InterPro" id="IPR011666">
    <property type="entry name" value="DUF1604"/>
</dbReference>
<proteinExistence type="predicted"/>
<feature type="compositionally biased region" description="Acidic residues" evidence="1">
    <location>
        <begin position="650"/>
        <end position="670"/>
    </location>
</feature>
<evidence type="ECO:0000259" key="2">
    <source>
        <dbReference type="Pfam" id="PF07713"/>
    </source>
</evidence>
<feature type="compositionally biased region" description="Low complexity" evidence="1">
    <location>
        <begin position="488"/>
        <end position="499"/>
    </location>
</feature>
<name>W6UCJ4_ECHGR</name>
<evidence type="ECO:0000313" key="3">
    <source>
        <dbReference type="EMBL" id="EUB58975.1"/>
    </source>
</evidence>